<dbReference type="PANTHER" id="PTHR43289:SF6">
    <property type="entry name" value="SERINE_THREONINE-PROTEIN KINASE NEKL-3"/>
    <property type="match status" value="1"/>
</dbReference>
<evidence type="ECO:0000256" key="1">
    <source>
        <dbReference type="ARBA" id="ARBA00022679"/>
    </source>
</evidence>
<dbReference type="EMBL" id="ABCS01000050">
    <property type="protein sequence ID" value="EDM77230.1"/>
    <property type="molecule type" value="Genomic_DNA"/>
</dbReference>
<dbReference type="eggNOG" id="COG0515">
    <property type="taxonomic scope" value="Bacteria"/>
</dbReference>
<dbReference type="PROSITE" id="PS50011">
    <property type="entry name" value="PROTEIN_KINASE_DOM"/>
    <property type="match status" value="1"/>
</dbReference>
<dbReference type="STRING" id="391625.PPSIR1_26813"/>
<feature type="non-terminal residue" evidence="7">
    <location>
        <position position="326"/>
    </location>
</feature>
<keyword evidence="2 5" id="KW-0547">Nucleotide-binding</keyword>
<gene>
    <name evidence="7" type="ORF">PPSIR1_26813</name>
</gene>
<protein>
    <submittedName>
        <fullName evidence="7">Serine/threonine kinase family protein</fullName>
    </submittedName>
</protein>
<evidence type="ECO:0000256" key="5">
    <source>
        <dbReference type="PROSITE-ProRule" id="PRU10141"/>
    </source>
</evidence>
<comment type="caution">
    <text evidence="7">The sequence shown here is derived from an EMBL/GenBank/DDBJ whole genome shotgun (WGS) entry which is preliminary data.</text>
</comment>
<dbReference type="GO" id="GO:0005524">
    <property type="term" value="F:ATP binding"/>
    <property type="evidence" value="ECO:0007669"/>
    <property type="project" value="UniProtKB-UniRule"/>
</dbReference>
<dbReference type="PROSITE" id="PS00107">
    <property type="entry name" value="PROTEIN_KINASE_ATP"/>
    <property type="match status" value="1"/>
</dbReference>
<keyword evidence="8" id="KW-1185">Reference proteome</keyword>
<keyword evidence="3 7" id="KW-0418">Kinase</keyword>
<evidence type="ECO:0000313" key="7">
    <source>
        <dbReference type="EMBL" id="EDM77230.1"/>
    </source>
</evidence>
<keyword evidence="4 5" id="KW-0067">ATP-binding</keyword>
<dbReference type="InterPro" id="IPR008271">
    <property type="entry name" value="Ser/Thr_kinase_AS"/>
</dbReference>
<evidence type="ECO:0000259" key="6">
    <source>
        <dbReference type="PROSITE" id="PS50011"/>
    </source>
</evidence>
<keyword evidence="1" id="KW-0808">Transferase</keyword>
<proteinExistence type="predicted"/>
<dbReference type="CDD" id="cd14014">
    <property type="entry name" value="STKc_PknB_like"/>
    <property type="match status" value="1"/>
</dbReference>
<dbReference type="SUPFAM" id="SSF56112">
    <property type="entry name" value="Protein kinase-like (PK-like)"/>
    <property type="match status" value="1"/>
</dbReference>
<accession>A6GAC8</accession>
<dbReference type="Pfam" id="PF00069">
    <property type="entry name" value="Pkinase"/>
    <property type="match status" value="1"/>
</dbReference>
<organism evidence="7 8">
    <name type="scientific">Plesiocystis pacifica SIR-1</name>
    <dbReference type="NCBI Taxonomy" id="391625"/>
    <lineage>
        <taxon>Bacteria</taxon>
        <taxon>Pseudomonadati</taxon>
        <taxon>Myxococcota</taxon>
        <taxon>Polyangia</taxon>
        <taxon>Nannocystales</taxon>
        <taxon>Nannocystaceae</taxon>
        <taxon>Plesiocystis</taxon>
    </lineage>
</organism>
<dbReference type="Proteomes" id="UP000005801">
    <property type="component" value="Unassembled WGS sequence"/>
</dbReference>
<dbReference type="InterPro" id="IPR011009">
    <property type="entry name" value="Kinase-like_dom_sf"/>
</dbReference>
<dbReference type="AlphaFoldDB" id="A6GAC8"/>
<evidence type="ECO:0000256" key="3">
    <source>
        <dbReference type="ARBA" id="ARBA00022777"/>
    </source>
</evidence>
<dbReference type="RefSeq" id="WP_006973670.1">
    <property type="nucleotide sequence ID" value="NZ_ABCS01000050.1"/>
</dbReference>
<dbReference type="PANTHER" id="PTHR43289">
    <property type="entry name" value="MITOGEN-ACTIVATED PROTEIN KINASE KINASE KINASE 20-RELATED"/>
    <property type="match status" value="1"/>
</dbReference>
<dbReference type="GO" id="GO:0004674">
    <property type="term" value="F:protein serine/threonine kinase activity"/>
    <property type="evidence" value="ECO:0007669"/>
    <property type="project" value="TreeGrafter"/>
</dbReference>
<name>A6GAC8_9BACT</name>
<feature type="binding site" evidence="5">
    <location>
        <position position="67"/>
    </location>
    <ligand>
        <name>ATP</name>
        <dbReference type="ChEBI" id="CHEBI:30616"/>
    </ligand>
</feature>
<evidence type="ECO:0000313" key="8">
    <source>
        <dbReference type="Proteomes" id="UP000005801"/>
    </source>
</evidence>
<dbReference type="InterPro" id="IPR000719">
    <property type="entry name" value="Prot_kinase_dom"/>
</dbReference>
<feature type="domain" description="Protein kinase" evidence="6">
    <location>
        <begin position="38"/>
        <end position="323"/>
    </location>
</feature>
<dbReference type="InterPro" id="IPR017441">
    <property type="entry name" value="Protein_kinase_ATP_BS"/>
</dbReference>
<evidence type="ECO:0000256" key="2">
    <source>
        <dbReference type="ARBA" id="ARBA00022741"/>
    </source>
</evidence>
<dbReference type="PROSITE" id="PS00108">
    <property type="entry name" value="PROTEIN_KINASE_ST"/>
    <property type="match status" value="1"/>
</dbReference>
<dbReference type="OrthoDB" id="9801841at2"/>
<reference evidence="7 8" key="1">
    <citation type="submission" date="2007-06" db="EMBL/GenBank/DDBJ databases">
        <authorList>
            <person name="Shimkets L."/>
            <person name="Ferriera S."/>
            <person name="Johnson J."/>
            <person name="Kravitz S."/>
            <person name="Beeson K."/>
            <person name="Sutton G."/>
            <person name="Rogers Y.-H."/>
            <person name="Friedman R."/>
            <person name="Frazier M."/>
            <person name="Venter J.C."/>
        </authorList>
    </citation>
    <scope>NUCLEOTIDE SEQUENCE [LARGE SCALE GENOMIC DNA]</scope>
    <source>
        <strain evidence="7 8">SIR-1</strain>
    </source>
</reference>
<evidence type="ECO:0000256" key="4">
    <source>
        <dbReference type="ARBA" id="ARBA00022840"/>
    </source>
</evidence>
<sequence>MRTPTEPGAIDLMATVQSLPGQQGEERADLELTRLEQYVLLHEVGSGGMGVVYAAYDETLDRKVAIKLLHEEEGAQPRLHREAQAMARLSHPNVVPVFETGQTEGRAYIVMEFVDGQTLGRWLRAATRSRAAILAVFRGAAEGLIAAHEQGLVHRDFKPDNVMVRGDGRAMVMDFGVARAGASGGCGGSSVALDALIESGELSNQLTCNSDITALTKTGTILGTPAYMAPEQFRGNGSEDALADQFSFCVALWEALFGCRPFAGDSLLTLEQAILDRAYSTPSAHDVPTWLRRVLERGLAPTPDERWPSMRALLDALDDDPTRRRR</sequence>
<dbReference type="Gene3D" id="3.30.200.20">
    <property type="entry name" value="Phosphorylase Kinase, domain 1"/>
    <property type="match status" value="1"/>
</dbReference>
<dbReference type="Gene3D" id="1.10.510.10">
    <property type="entry name" value="Transferase(Phosphotransferase) domain 1"/>
    <property type="match status" value="1"/>
</dbReference>